<keyword evidence="1" id="KW-0472">Membrane</keyword>
<keyword evidence="1" id="KW-0812">Transmembrane</keyword>
<name>A0A2N1MVT3_9GLOM</name>
<evidence type="ECO:0000256" key="1">
    <source>
        <dbReference type="SAM" id="Phobius"/>
    </source>
</evidence>
<dbReference type="VEuPathDB" id="FungiDB:RhiirFUN_012286"/>
<keyword evidence="2" id="KW-0732">Signal</keyword>
<evidence type="ECO:0000256" key="2">
    <source>
        <dbReference type="SAM" id="SignalP"/>
    </source>
</evidence>
<feature type="signal peptide" evidence="2">
    <location>
        <begin position="1"/>
        <end position="24"/>
    </location>
</feature>
<gene>
    <name evidence="3" type="ORF">RhiirC2_853420</name>
</gene>
<feature type="chain" id="PRO_5014709651" description="Sequence orphan" evidence="2">
    <location>
        <begin position="25"/>
        <end position="482"/>
    </location>
</feature>
<reference evidence="3 4" key="1">
    <citation type="submission" date="2016-04" db="EMBL/GenBank/DDBJ databases">
        <title>Genome analyses suggest a sexual origin of heterokaryosis in a supposedly ancient asexual fungus.</title>
        <authorList>
            <person name="Ropars J."/>
            <person name="Sedzielewska K."/>
            <person name="Noel J."/>
            <person name="Charron P."/>
            <person name="Farinelli L."/>
            <person name="Marton T."/>
            <person name="Kruger M."/>
            <person name="Pelin A."/>
            <person name="Brachmann A."/>
            <person name="Corradi N."/>
        </authorList>
    </citation>
    <scope>NUCLEOTIDE SEQUENCE [LARGE SCALE GENOMIC DNA]</scope>
    <source>
        <strain evidence="3 4">C2</strain>
    </source>
</reference>
<comment type="caution">
    <text evidence="3">The sequence shown here is derived from an EMBL/GenBank/DDBJ whole genome shotgun (WGS) entry which is preliminary data.</text>
</comment>
<evidence type="ECO:0000313" key="3">
    <source>
        <dbReference type="EMBL" id="PKK65700.1"/>
    </source>
</evidence>
<reference evidence="3 4" key="2">
    <citation type="submission" date="2017-10" db="EMBL/GenBank/DDBJ databases">
        <title>Extensive intraspecific genome diversity in a model arbuscular mycorrhizal fungus.</title>
        <authorList>
            <person name="Chen E.C.H."/>
            <person name="Morin E."/>
            <person name="Baudet D."/>
            <person name="Noel J."/>
            <person name="Ndikumana S."/>
            <person name="Charron P."/>
            <person name="St-Onge C."/>
            <person name="Giorgi J."/>
            <person name="Grigoriev I.V."/>
            <person name="Roux C."/>
            <person name="Martin F.M."/>
            <person name="Corradi N."/>
        </authorList>
    </citation>
    <scope>NUCLEOTIDE SEQUENCE [LARGE SCALE GENOMIC DNA]</scope>
    <source>
        <strain evidence="3 4">C2</strain>
    </source>
</reference>
<keyword evidence="1" id="KW-1133">Transmembrane helix</keyword>
<feature type="transmembrane region" description="Helical" evidence="1">
    <location>
        <begin position="462"/>
        <end position="481"/>
    </location>
</feature>
<dbReference type="Proteomes" id="UP000233469">
    <property type="component" value="Unassembled WGS sequence"/>
</dbReference>
<protein>
    <recommendedName>
        <fullName evidence="5">Sequence orphan</fullName>
    </recommendedName>
</protein>
<dbReference type="VEuPathDB" id="FungiDB:FUN_010984"/>
<dbReference type="EMBL" id="LLXL01001212">
    <property type="protein sequence ID" value="PKK65700.1"/>
    <property type="molecule type" value="Genomic_DNA"/>
</dbReference>
<dbReference type="OrthoDB" id="73465at2759"/>
<sequence length="482" mass="54918">MRIRSICAVILLAWIKFMVLKVSAEYCFDPNILDPRGGKVVNCALVTDIKSLLKNQQYIKSPAILSFKQNVNMFETTLHCSSTEEICSKVKATFDSAGEILSSTINFVEKIKVNATFTPFCENGYCEDEEILGSAGPIRFHPMIDDDDMVRLYPQSLVKQFQYHTHLEYSQYDIGAIFNSDAKYWFGGEINIEKNQFDFLYIILHELIHGLGFGSSWDQYYVGLITPPIINKFNGVKINVESNNNNNDEDNNNNNKENSIKFVEWAFDKYVILMENKTKISSITQELNEFFDQKSLNNIKINNQRDFEINFHKSKQFNIAKQMFGLAQTPNTIGFLSKEKDNNNNNINNSKEKIDNSKDVVILETSFNPFRVASSISHIDNSLYSNTEDFLMRPVIMNGVTLQQEIINGGNYSGGPIGPKLKQILETLGYSTKDNPASYRPRVVNPASVDISIAAPLLMDNVYLEIIFSILVTLTFHFLIYQ</sequence>
<dbReference type="AlphaFoldDB" id="A0A2N1MVT3"/>
<evidence type="ECO:0000313" key="4">
    <source>
        <dbReference type="Proteomes" id="UP000233469"/>
    </source>
</evidence>
<evidence type="ECO:0008006" key="5">
    <source>
        <dbReference type="Google" id="ProtNLM"/>
    </source>
</evidence>
<proteinExistence type="predicted"/>
<organism evidence="3 4">
    <name type="scientific">Rhizophagus irregularis</name>
    <dbReference type="NCBI Taxonomy" id="588596"/>
    <lineage>
        <taxon>Eukaryota</taxon>
        <taxon>Fungi</taxon>
        <taxon>Fungi incertae sedis</taxon>
        <taxon>Mucoromycota</taxon>
        <taxon>Glomeromycotina</taxon>
        <taxon>Glomeromycetes</taxon>
        <taxon>Glomerales</taxon>
        <taxon>Glomeraceae</taxon>
        <taxon>Rhizophagus</taxon>
    </lineage>
</organism>
<accession>A0A2N1MVT3</accession>
<dbReference type="VEuPathDB" id="FungiDB:RhiirA1_392772"/>